<evidence type="ECO:0000313" key="3">
    <source>
        <dbReference type="Proteomes" id="UP000027120"/>
    </source>
</evidence>
<feature type="signal peptide" evidence="1">
    <location>
        <begin position="1"/>
        <end position="16"/>
    </location>
</feature>
<dbReference type="Proteomes" id="UP000027120">
    <property type="component" value="Unassembled WGS sequence"/>
</dbReference>
<reference evidence="2 3" key="1">
    <citation type="submission" date="2014-04" db="EMBL/GenBank/DDBJ databases">
        <authorList>
            <consortium name="International Citrus Genome Consortium"/>
            <person name="Gmitter F."/>
            <person name="Chen C."/>
            <person name="Farmerie W."/>
            <person name="Harkins T."/>
            <person name="Desany B."/>
            <person name="Mohiuddin M."/>
            <person name="Kodira C."/>
            <person name="Borodovsky M."/>
            <person name="Lomsadze A."/>
            <person name="Burns P."/>
            <person name="Jenkins J."/>
            <person name="Prochnik S."/>
            <person name="Shu S."/>
            <person name="Chapman J."/>
            <person name="Pitluck S."/>
            <person name="Schmutz J."/>
            <person name="Rokhsar D."/>
        </authorList>
    </citation>
    <scope>NUCLEOTIDE SEQUENCE</scope>
</reference>
<protein>
    <submittedName>
        <fullName evidence="2">Uncharacterized protein</fullName>
    </submittedName>
</protein>
<accession>A0A067DWY4</accession>
<sequence length="82" mass="9179">MHLLLVILLGINSYVCKPLFPPASFSSSSLLSNVNEESNYLHSIPEKGNQKLLKYMKSVVANELARTQNLILVFEEVLQCIS</sequence>
<keyword evidence="3" id="KW-1185">Reference proteome</keyword>
<organism evidence="2 3">
    <name type="scientific">Citrus sinensis</name>
    <name type="common">Sweet orange</name>
    <name type="synonym">Citrus aurantium var. sinensis</name>
    <dbReference type="NCBI Taxonomy" id="2711"/>
    <lineage>
        <taxon>Eukaryota</taxon>
        <taxon>Viridiplantae</taxon>
        <taxon>Streptophyta</taxon>
        <taxon>Embryophyta</taxon>
        <taxon>Tracheophyta</taxon>
        <taxon>Spermatophyta</taxon>
        <taxon>Magnoliopsida</taxon>
        <taxon>eudicotyledons</taxon>
        <taxon>Gunneridae</taxon>
        <taxon>Pentapetalae</taxon>
        <taxon>rosids</taxon>
        <taxon>malvids</taxon>
        <taxon>Sapindales</taxon>
        <taxon>Rutaceae</taxon>
        <taxon>Aurantioideae</taxon>
        <taxon>Citrus</taxon>
    </lineage>
</organism>
<name>A0A067DWY4_CITSI</name>
<evidence type="ECO:0000256" key="1">
    <source>
        <dbReference type="SAM" id="SignalP"/>
    </source>
</evidence>
<evidence type="ECO:0000313" key="2">
    <source>
        <dbReference type="EMBL" id="KDO43532.1"/>
    </source>
</evidence>
<dbReference type="EMBL" id="KK785372">
    <property type="protein sequence ID" value="KDO43532.1"/>
    <property type="molecule type" value="Genomic_DNA"/>
</dbReference>
<keyword evidence="1" id="KW-0732">Signal</keyword>
<proteinExistence type="predicted"/>
<dbReference type="AlphaFoldDB" id="A0A067DWY4"/>
<gene>
    <name evidence="2" type="ORF">CISIN_1g044434mg</name>
</gene>
<feature type="chain" id="PRO_5001638971" evidence="1">
    <location>
        <begin position="17"/>
        <end position="82"/>
    </location>
</feature>